<reference evidence="2" key="1">
    <citation type="submission" date="2020-06" db="EMBL/GenBank/DDBJ databases">
        <authorList>
            <person name="Ji K."/>
            <person name="Li J."/>
        </authorList>
    </citation>
    <scope>NUCLEOTIDE SEQUENCE</scope>
    <source>
        <strain evidence="2">JKM2019</strain>
        <tissue evidence="2">Whole body</tissue>
    </source>
</reference>
<dbReference type="EMBL" id="SDOV01000002">
    <property type="protein sequence ID" value="KAH7643568.1"/>
    <property type="molecule type" value="Genomic_DNA"/>
</dbReference>
<sequence length="210" mass="20955">MSHVCNGYSILSSSFAQLDHILDQVSASLAVYSNHNVNFRPVSSRGYGKPTNVYVDSTSSPVNFVFRSSSGAVNVQQQHQSGGGSFKENSSEDAPHRLVQTVRKPIIQEVREIITPMRIIRQEIQPVQENIQTLISRDDGAGGGGGGGGAGGAGGFGAGGGGGFGMGGGRGGGGGGCGGGGMGCGGGSGLSYSGPYGSGSSYGGGQRGGY</sequence>
<evidence type="ECO:0000313" key="2">
    <source>
        <dbReference type="EMBL" id="KAH7643568.1"/>
    </source>
</evidence>
<comment type="caution">
    <text evidence="2">The sequence shown here is derived from an EMBL/GenBank/DDBJ whole genome shotgun (WGS) entry which is preliminary data.</text>
</comment>
<reference evidence="2" key="2">
    <citation type="journal article" date="2021" name="World Allergy Organ. J.">
        <title>Chromosome-level assembly of Dermatophagoides farinae genome and transcriptome reveals two novel allergens Der f 37 and Der f 39.</title>
        <authorList>
            <person name="Chen J."/>
            <person name="Cai Z."/>
            <person name="Fan D."/>
            <person name="Hu J."/>
            <person name="Hou Y."/>
            <person name="He Y."/>
            <person name="Zhang Z."/>
            <person name="Zhao Z."/>
            <person name="Gao P."/>
            <person name="Hu W."/>
            <person name="Sun J."/>
            <person name="Li J."/>
            <person name="Ji K."/>
        </authorList>
    </citation>
    <scope>NUCLEOTIDE SEQUENCE</scope>
    <source>
        <strain evidence="2">JKM2019</strain>
    </source>
</reference>
<proteinExistence type="predicted"/>
<gene>
    <name evidence="2" type="ORF">HUG17_5930</name>
</gene>
<accession>A0A9D4SJ55</accession>
<dbReference type="AlphaFoldDB" id="A0A9D4SJ55"/>
<name>A0A9D4SJ55_DERFA</name>
<feature type="region of interest" description="Disordered" evidence="1">
    <location>
        <begin position="76"/>
        <end position="96"/>
    </location>
</feature>
<protein>
    <submittedName>
        <fullName evidence="2">Dfp2-like protein 34</fullName>
    </submittedName>
</protein>
<dbReference type="Proteomes" id="UP000828236">
    <property type="component" value="Unassembled WGS sequence"/>
</dbReference>
<organism evidence="2">
    <name type="scientific">Dermatophagoides farinae</name>
    <name type="common">American house dust mite</name>
    <dbReference type="NCBI Taxonomy" id="6954"/>
    <lineage>
        <taxon>Eukaryota</taxon>
        <taxon>Metazoa</taxon>
        <taxon>Ecdysozoa</taxon>
        <taxon>Arthropoda</taxon>
        <taxon>Chelicerata</taxon>
        <taxon>Arachnida</taxon>
        <taxon>Acari</taxon>
        <taxon>Acariformes</taxon>
        <taxon>Sarcoptiformes</taxon>
        <taxon>Astigmata</taxon>
        <taxon>Psoroptidia</taxon>
        <taxon>Analgoidea</taxon>
        <taxon>Pyroglyphidae</taxon>
        <taxon>Dermatophagoidinae</taxon>
        <taxon>Dermatophagoides</taxon>
    </lineage>
</organism>
<evidence type="ECO:0000256" key="1">
    <source>
        <dbReference type="SAM" id="MobiDB-lite"/>
    </source>
</evidence>